<keyword evidence="2" id="KW-0812">Transmembrane</keyword>
<reference evidence="3 4" key="1">
    <citation type="submission" date="2020-07" db="EMBL/GenBank/DDBJ databases">
        <authorList>
            <person name="Maaloum M."/>
        </authorList>
    </citation>
    <scope>NUCLEOTIDE SEQUENCE [LARGE SCALE GENOMIC DNA]</scope>
    <source>
        <strain evidence="3 4">GCS-AN-3</strain>
    </source>
</reference>
<gene>
    <name evidence="3" type="ORF">H0I39_02695</name>
</gene>
<evidence type="ECO:0000256" key="1">
    <source>
        <dbReference type="SAM" id="MobiDB-lite"/>
    </source>
</evidence>
<keyword evidence="2" id="KW-1133">Transmembrane helix</keyword>
<evidence type="ECO:0000313" key="4">
    <source>
        <dbReference type="Proteomes" id="UP000589716"/>
    </source>
</evidence>
<sequence length="48" mass="5141">MVVRAPDPLRHRVVQQSESEPMPMTMQEVAIWGVLAGGLLTLAGLALA</sequence>
<evidence type="ECO:0000313" key="3">
    <source>
        <dbReference type="EMBL" id="NZA00957.1"/>
    </source>
</evidence>
<comment type="caution">
    <text evidence="3">The sequence shown here is derived from an EMBL/GenBank/DDBJ whole genome shotgun (WGS) entry which is preliminary data.</text>
</comment>
<accession>A0A853IUE3</accession>
<evidence type="ECO:0000256" key="2">
    <source>
        <dbReference type="SAM" id="Phobius"/>
    </source>
</evidence>
<dbReference type="RefSeq" id="WP_180549481.1">
    <property type="nucleotide sequence ID" value="NZ_JACCKX010000001.1"/>
</dbReference>
<dbReference type="Proteomes" id="UP000589716">
    <property type="component" value="Unassembled WGS sequence"/>
</dbReference>
<keyword evidence="2" id="KW-0472">Membrane</keyword>
<dbReference type="AlphaFoldDB" id="A0A853IUE3"/>
<organism evidence="3 4">
    <name type="scientific">Ottowia beijingensis</name>
    <dbReference type="NCBI Taxonomy" id="1207057"/>
    <lineage>
        <taxon>Bacteria</taxon>
        <taxon>Pseudomonadati</taxon>
        <taxon>Pseudomonadota</taxon>
        <taxon>Betaproteobacteria</taxon>
        <taxon>Burkholderiales</taxon>
        <taxon>Comamonadaceae</taxon>
        <taxon>Ottowia</taxon>
    </lineage>
</organism>
<proteinExistence type="predicted"/>
<feature type="transmembrane region" description="Helical" evidence="2">
    <location>
        <begin position="29"/>
        <end position="47"/>
    </location>
</feature>
<protein>
    <submittedName>
        <fullName evidence="3">Uncharacterized protein</fullName>
    </submittedName>
</protein>
<name>A0A853IUE3_9BURK</name>
<dbReference type="EMBL" id="JACCKX010000001">
    <property type="protein sequence ID" value="NZA00957.1"/>
    <property type="molecule type" value="Genomic_DNA"/>
</dbReference>
<feature type="region of interest" description="Disordered" evidence="1">
    <location>
        <begin position="1"/>
        <end position="20"/>
    </location>
</feature>
<keyword evidence="4" id="KW-1185">Reference proteome</keyword>